<protein>
    <recommendedName>
        <fullName evidence="2">Guanylate kinase</fullName>
    </recommendedName>
</protein>
<proteinExistence type="predicted"/>
<dbReference type="SUPFAM" id="SSF51569">
    <property type="entry name" value="Aldolase"/>
    <property type="match status" value="1"/>
</dbReference>
<dbReference type="Gene3D" id="3.40.50.300">
    <property type="entry name" value="P-loop containing nucleotide triphosphate hydrolases"/>
    <property type="match status" value="1"/>
</dbReference>
<dbReference type="RefSeq" id="WP_212735063.1">
    <property type="nucleotide sequence ID" value="NZ_CAACYE020000005.1"/>
</dbReference>
<dbReference type="Gene3D" id="3.20.20.70">
    <property type="entry name" value="Aldolase class I"/>
    <property type="match status" value="2"/>
</dbReference>
<accession>A0A449G5M1</accession>
<evidence type="ECO:0000313" key="1">
    <source>
        <dbReference type="EMBL" id="VFA81057.1"/>
    </source>
</evidence>
<dbReference type="InterPro" id="IPR013785">
    <property type="entry name" value="Aldolase_TIM"/>
</dbReference>
<organism evidence="1">
    <name type="scientific">Nocardia farcinica</name>
    <dbReference type="NCBI Taxonomy" id="37329"/>
    <lineage>
        <taxon>Bacteria</taxon>
        <taxon>Bacillati</taxon>
        <taxon>Actinomycetota</taxon>
        <taxon>Actinomycetes</taxon>
        <taxon>Mycobacteriales</taxon>
        <taxon>Nocardiaceae</taxon>
        <taxon>Nocardia</taxon>
    </lineage>
</organism>
<sequence length="413" mass="44286">MDTAIVIYGPPAAGKDTVTAALTELDQRVRHFQRMKIGAGRTTGYRMASADELEQLATAGGVIYANQRYGSTYVIDRPEVGRILAADEIPVIHVGQPEAIDAVLGAMPATRWVVVELWCPREVAETRIVARQTGDTTDRLAAWDATPRLTTADLRIDTAATSPAAAAQKILEAVQAASCTIVVPTLHLTDETGALDIAATRRYAEAASRGWVDFFLLNGSTSRGDLLTPDERAAVLDVWLDVDGPTRLLTCTWSADDLRIARDRHITPMAALTAPDRAGAQQILESLPAGSTIYSHPALLGWPFTAELATWARTAGHLPAGGKLAKIQPSEIREIHSAAPDFAIWDGSSRRIRESIAAGAAGVVATPLTAILSDLPPRSLALVQPAVDAVQADLDRLPLREAKRRWLLDQVVG</sequence>
<dbReference type="SUPFAM" id="SSF52540">
    <property type="entry name" value="P-loop containing nucleoside triphosphate hydrolases"/>
    <property type="match status" value="1"/>
</dbReference>
<dbReference type="InterPro" id="IPR027417">
    <property type="entry name" value="P-loop_NTPase"/>
</dbReference>
<dbReference type="EMBL" id="CAACYE010000003">
    <property type="protein sequence ID" value="VFA81057.1"/>
    <property type="molecule type" value="Genomic_DNA"/>
</dbReference>
<reference evidence="1" key="1">
    <citation type="submission" date="2019-02" db="EMBL/GenBank/DDBJ databases">
        <authorList>
            <consortium name="Pathogen Informatics"/>
        </authorList>
    </citation>
    <scope>NUCLEOTIDE SEQUENCE</scope>
    <source>
        <strain evidence="1">3012STDY6733949</strain>
    </source>
</reference>
<evidence type="ECO:0008006" key="2">
    <source>
        <dbReference type="Google" id="ProtNLM"/>
    </source>
</evidence>
<dbReference type="AlphaFoldDB" id="A0A449G5M1"/>
<name>A0A449G5M1_NOCFR</name>
<gene>
    <name evidence="1" type="ORF">NCTC1935_00082</name>
</gene>